<dbReference type="SUPFAM" id="SSF49599">
    <property type="entry name" value="TRAF domain-like"/>
    <property type="match status" value="1"/>
</dbReference>
<gene>
    <name evidence="5" type="ORF">ACHAXA_000589</name>
</gene>
<name>A0ABD3SQM6_9STRA</name>
<keyword evidence="3" id="KW-0472">Membrane</keyword>
<evidence type="ECO:0000256" key="1">
    <source>
        <dbReference type="PROSITE-ProRule" id="PRU00175"/>
    </source>
</evidence>
<dbReference type="PANTHER" id="PTHR10131">
    <property type="entry name" value="TNF RECEPTOR ASSOCIATED FACTOR"/>
    <property type="match status" value="1"/>
</dbReference>
<feature type="transmembrane region" description="Helical" evidence="3">
    <location>
        <begin position="394"/>
        <end position="419"/>
    </location>
</feature>
<evidence type="ECO:0000256" key="2">
    <source>
        <dbReference type="SAM" id="MobiDB-lite"/>
    </source>
</evidence>
<comment type="caution">
    <text evidence="5">The sequence shown here is derived from an EMBL/GenBank/DDBJ whole genome shotgun (WGS) entry which is preliminary data.</text>
</comment>
<feature type="transmembrane region" description="Helical" evidence="3">
    <location>
        <begin position="354"/>
        <end position="373"/>
    </location>
</feature>
<feature type="transmembrane region" description="Helical" evidence="3">
    <location>
        <begin position="561"/>
        <end position="581"/>
    </location>
</feature>
<dbReference type="AlphaFoldDB" id="A0ABD3SQM6"/>
<keyword evidence="6" id="KW-1185">Reference proteome</keyword>
<reference evidence="5 6" key="1">
    <citation type="submission" date="2024-10" db="EMBL/GenBank/DDBJ databases">
        <title>Updated reference genomes for cyclostephanoid diatoms.</title>
        <authorList>
            <person name="Roberts W.R."/>
            <person name="Alverson A.J."/>
        </authorList>
    </citation>
    <scope>NUCLEOTIDE SEQUENCE [LARGE SCALE GENOMIC DNA]</scope>
    <source>
        <strain evidence="5 6">AJA228-03</strain>
    </source>
</reference>
<evidence type="ECO:0000313" key="6">
    <source>
        <dbReference type="Proteomes" id="UP001530377"/>
    </source>
</evidence>
<dbReference type="InterPro" id="IPR013083">
    <property type="entry name" value="Znf_RING/FYVE/PHD"/>
</dbReference>
<feature type="transmembrane region" description="Helical" evidence="3">
    <location>
        <begin position="467"/>
        <end position="487"/>
    </location>
</feature>
<feature type="domain" description="RING-type" evidence="4">
    <location>
        <begin position="131"/>
        <end position="188"/>
    </location>
</feature>
<feature type="transmembrane region" description="Helical" evidence="3">
    <location>
        <begin position="518"/>
        <end position="540"/>
    </location>
</feature>
<sequence length="671" mass="72557">MASEDDPSVLMGPSSGSEEAPTNEDQDNVPTTAEVGNIRLHFRLLRHHPGGTTRVVAYGRDASMGPSGMAHPTTMLPPLEPRPMPYHAMGPSEADHPADGSGGGEANNGRGCPINNNDDENDAGDASRFECAVCYEYMDDPFRCGNATCGGRFCRPCLQRVLRQSTSSGTSLESTDAYTNSARCPNCRSFFSMSSASADDVLRGEIRDCDYAVPCQFRGCGMRLRLRDHAAHESICTHAGVGCRYADWGCRWVGRRMDLAGHDANDCEFRTGLGVLVDRLRMHDVATRRALHEHRARIGVASQMIASHSRQIAMARAGRDPYNVFDVLRLAYDASLFPGRSATRGAQREEARCVVYNVLLLLPSLALAFNVAFRGLRLLFGTQFNKLSGDDMWFIIDALLLSIIVSMLGVLCVACFFIDNQGPLEWTSYNVRSSVPGLPMLRDLAGVCMAMLHFSSIEFLGPHPGLILWHCAAFVTIFHSSFVSSIFEKLAPASPAAAAPTNARTGRAWPVAVFGLRYGLLAAVCGFAPSINAVVALRLLRRVGAASSPVVTAEDSECFVTRFDAGLLMILSGFATAFVYVDEVGEFALCRAILRDWAYALATLAYANAAVYLLDVAGGVLGEKNFHMGNRMLARSQQQAQSASLPFIKPSPIGCLVCGACSFLMIIIATG</sequence>
<proteinExistence type="predicted"/>
<dbReference type="EMBL" id="JALLPB020000014">
    <property type="protein sequence ID" value="KAL3826763.1"/>
    <property type="molecule type" value="Genomic_DNA"/>
</dbReference>
<keyword evidence="1" id="KW-0863">Zinc-finger</keyword>
<feature type="region of interest" description="Disordered" evidence="2">
    <location>
        <begin position="86"/>
        <end position="119"/>
    </location>
</feature>
<keyword evidence="3" id="KW-1133">Transmembrane helix</keyword>
<keyword evidence="3" id="KW-0812">Transmembrane</keyword>
<keyword evidence="1" id="KW-0862">Zinc</keyword>
<dbReference type="PROSITE" id="PS50089">
    <property type="entry name" value="ZF_RING_2"/>
    <property type="match status" value="1"/>
</dbReference>
<dbReference type="Gene3D" id="3.30.40.10">
    <property type="entry name" value="Zinc/RING finger domain, C3HC4 (zinc finger)"/>
    <property type="match status" value="2"/>
</dbReference>
<protein>
    <recommendedName>
        <fullName evidence="4">RING-type domain-containing protein</fullName>
    </recommendedName>
</protein>
<dbReference type="SUPFAM" id="SSF57850">
    <property type="entry name" value="RING/U-box"/>
    <property type="match status" value="1"/>
</dbReference>
<keyword evidence="1" id="KW-0479">Metal-binding</keyword>
<accession>A0ABD3SQM6</accession>
<organism evidence="5 6">
    <name type="scientific">Cyclostephanos tholiformis</name>
    <dbReference type="NCBI Taxonomy" id="382380"/>
    <lineage>
        <taxon>Eukaryota</taxon>
        <taxon>Sar</taxon>
        <taxon>Stramenopiles</taxon>
        <taxon>Ochrophyta</taxon>
        <taxon>Bacillariophyta</taxon>
        <taxon>Coscinodiscophyceae</taxon>
        <taxon>Thalassiosirophycidae</taxon>
        <taxon>Stephanodiscales</taxon>
        <taxon>Stephanodiscaceae</taxon>
        <taxon>Cyclostephanos</taxon>
    </lineage>
</organism>
<dbReference type="Proteomes" id="UP001530377">
    <property type="component" value="Unassembled WGS sequence"/>
</dbReference>
<evidence type="ECO:0000313" key="5">
    <source>
        <dbReference type="EMBL" id="KAL3826763.1"/>
    </source>
</evidence>
<dbReference type="InterPro" id="IPR001841">
    <property type="entry name" value="Znf_RING"/>
</dbReference>
<dbReference type="PANTHER" id="PTHR10131:SF94">
    <property type="entry name" value="TNF RECEPTOR-ASSOCIATED FACTOR 4"/>
    <property type="match status" value="1"/>
</dbReference>
<evidence type="ECO:0000259" key="4">
    <source>
        <dbReference type="PROSITE" id="PS50089"/>
    </source>
</evidence>
<dbReference type="GO" id="GO:0008270">
    <property type="term" value="F:zinc ion binding"/>
    <property type="evidence" value="ECO:0007669"/>
    <property type="project" value="UniProtKB-KW"/>
</dbReference>
<feature type="transmembrane region" description="Helical" evidence="3">
    <location>
        <begin position="597"/>
        <end position="622"/>
    </location>
</feature>
<evidence type="ECO:0000256" key="3">
    <source>
        <dbReference type="SAM" id="Phobius"/>
    </source>
</evidence>
<feature type="region of interest" description="Disordered" evidence="2">
    <location>
        <begin position="1"/>
        <end position="30"/>
    </location>
</feature>
<feature type="transmembrane region" description="Helical" evidence="3">
    <location>
        <begin position="643"/>
        <end position="669"/>
    </location>
</feature>